<accession>A0ABQ7BJQ9</accession>
<feature type="transmembrane region" description="Helical" evidence="1">
    <location>
        <begin position="23"/>
        <end position="42"/>
    </location>
</feature>
<comment type="caution">
    <text evidence="2">The sequence shown here is derived from an EMBL/GenBank/DDBJ whole genome shotgun (WGS) entry which is preliminary data.</text>
</comment>
<name>A0ABQ7BJQ9_BRACR</name>
<evidence type="ECO:0000256" key="1">
    <source>
        <dbReference type="SAM" id="Phobius"/>
    </source>
</evidence>
<keyword evidence="1" id="KW-0472">Membrane</keyword>
<sequence length="50" mass="5728">MDRGDTDAEMLLYANVGRTDARLLLYGTFDIVVDTIWYVVVIKKWKTACS</sequence>
<proteinExistence type="predicted"/>
<keyword evidence="1" id="KW-0812">Transmembrane</keyword>
<reference evidence="2 3" key="1">
    <citation type="journal article" date="2020" name="BMC Genomics">
        <title>Intraspecific diversification of the crop wild relative Brassica cretica Lam. using demographic model selection.</title>
        <authorList>
            <person name="Kioukis A."/>
            <person name="Michalopoulou V.A."/>
            <person name="Briers L."/>
            <person name="Pirintsos S."/>
            <person name="Studholme D.J."/>
            <person name="Pavlidis P."/>
            <person name="Sarris P.F."/>
        </authorList>
    </citation>
    <scope>NUCLEOTIDE SEQUENCE [LARGE SCALE GENOMIC DNA]</scope>
    <source>
        <strain evidence="3">cv. PFS-1207/04</strain>
    </source>
</reference>
<evidence type="ECO:0000313" key="3">
    <source>
        <dbReference type="Proteomes" id="UP000266723"/>
    </source>
</evidence>
<evidence type="ECO:0000313" key="2">
    <source>
        <dbReference type="EMBL" id="KAF3532887.1"/>
    </source>
</evidence>
<keyword evidence="1" id="KW-1133">Transmembrane helix</keyword>
<dbReference type="EMBL" id="QGKV02001507">
    <property type="protein sequence ID" value="KAF3532887.1"/>
    <property type="molecule type" value="Genomic_DNA"/>
</dbReference>
<gene>
    <name evidence="2" type="ORF">DY000_02038118</name>
</gene>
<protein>
    <submittedName>
        <fullName evidence="2">Uncharacterized protein</fullName>
    </submittedName>
</protein>
<keyword evidence="3" id="KW-1185">Reference proteome</keyword>
<dbReference type="Proteomes" id="UP000266723">
    <property type="component" value="Unassembled WGS sequence"/>
</dbReference>
<organism evidence="2 3">
    <name type="scientific">Brassica cretica</name>
    <name type="common">Mustard</name>
    <dbReference type="NCBI Taxonomy" id="69181"/>
    <lineage>
        <taxon>Eukaryota</taxon>
        <taxon>Viridiplantae</taxon>
        <taxon>Streptophyta</taxon>
        <taxon>Embryophyta</taxon>
        <taxon>Tracheophyta</taxon>
        <taxon>Spermatophyta</taxon>
        <taxon>Magnoliopsida</taxon>
        <taxon>eudicotyledons</taxon>
        <taxon>Gunneridae</taxon>
        <taxon>Pentapetalae</taxon>
        <taxon>rosids</taxon>
        <taxon>malvids</taxon>
        <taxon>Brassicales</taxon>
        <taxon>Brassicaceae</taxon>
        <taxon>Brassiceae</taxon>
        <taxon>Brassica</taxon>
    </lineage>
</organism>